<feature type="domain" description="Pyruvate kinase barrel" evidence="15">
    <location>
        <begin position="2"/>
        <end position="332"/>
    </location>
</feature>
<dbReference type="InterPro" id="IPR001697">
    <property type="entry name" value="Pyr_Knase"/>
</dbReference>
<dbReference type="InterPro" id="IPR040442">
    <property type="entry name" value="Pyrv_kinase-like_dom_sf"/>
</dbReference>
<evidence type="ECO:0000313" key="16">
    <source>
        <dbReference type="EMBL" id="SHJ35142.1"/>
    </source>
</evidence>
<evidence type="ECO:0000313" key="17">
    <source>
        <dbReference type="Proteomes" id="UP000184080"/>
    </source>
</evidence>
<dbReference type="InterPro" id="IPR015813">
    <property type="entry name" value="Pyrv/PenolPyrv_kinase-like_dom"/>
</dbReference>
<dbReference type="GO" id="GO:0000287">
    <property type="term" value="F:magnesium ion binding"/>
    <property type="evidence" value="ECO:0007669"/>
    <property type="project" value="InterPro"/>
</dbReference>
<reference evidence="16 17" key="1">
    <citation type="submission" date="2016-11" db="EMBL/GenBank/DDBJ databases">
        <authorList>
            <person name="Jaros S."/>
            <person name="Januszkiewicz K."/>
            <person name="Wedrychowicz H."/>
        </authorList>
    </citation>
    <scope>NUCLEOTIDE SEQUENCE [LARGE SCALE GENOMIC DNA]</scope>
    <source>
        <strain evidence="16 17">DSM 21864</strain>
    </source>
</reference>
<dbReference type="GO" id="GO:0030955">
    <property type="term" value="F:potassium ion binding"/>
    <property type="evidence" value="ECO:0007669"/>
    <property type="project" value="InterPro"/>
</dbReference>
<evidence type="ECO:0000256" key="12">
    <source>
        <dbReference type="ARBA" id="ARBA00023152"/>
    </source>
</evidence>
<dbReference type="Gene3D" id="2.40.33.10">
    <property type="entry name" value="PK beta-barrel domain-like"/>
    <property type="match status" value="1"/>
</dbReference>
<accession>A0A1M6IKY4</accession>
<comment type="cofactor">
    <cofactor evidence="1">
        <name>K(+)</name>
        <dbReference type="ChEBI" id="CHEBI:29103"/>
    </cofactor>
</comment>
<keyword evidence="17" id="KW-1185">Reference proteome</keyword>
<dbReference type="UniPathway" id="UPA00109">
    <property type="reaction ID" value="UER00188"/>
</dbReference>
<dbReference type="Proteomes" id="UP000184080">
    <property type="component" value="Unassembled WGS sequence"/>
</dbReference>
<evidence type="ECO:0000256" key="4">
    <source>
        <dbReference type="ARBA" id="ARBA00012142"/>
    </source>
</evidence>
<keyword evidence="7" id="KW-0479">Metal-binding</keyword>
<evidence type="ECO:0000256" key="3">
    <source>
        <dbReference type="ARBA" id="ARBA00008663"/>
    </source>
</evidence>
<name>A0A1M6IKY4_9CLOT</name>
<evidence type="ECO:0000256" key="5">
    <source>
        <dbReference type="ARBA" id="ARBA00018587"/>
    </source>
</evidence>
<dbReference type="SUPFAM" id="SSF51621">
    <property type="entry name" value="Phosphoenolpyruvate/pyruvate domain"/>
    <property type="match status" value="1"/>
</dbReference>
<keyword evidence="9 14" id="KW-0418">Kinase</keyword>
<evidence type="ECO:0000256" key="9">
    <source>
        <dbReference type="ARBA" id="ARBA00022777"/>
    </source>
</evidence>
<dbReference type="PANTHER" id="PTHR11817">
    <property type="entry name" value="PYRUVATE KINASE"/>
    <property type="match status" value="1"/>
</dbReference>
<evidence type="ECO:0000259" key="15">
    <source>
        <dbReference type="Pfam" id="PF00224"/>
    </source>
</evidence>
<dbReference type="Gene3D" id="3.20.20.60">
    <property type="entry name" value="Phosphoenolpyruvate-binding domains"/>
    <property type="match status" value="1"/>
</dbReference>
<dbReference type="PRINTS" id="PR01050">
    <property type="entry name" value="PYRUVTKNASE"/>
</dbReference>
<evidence type="ECO:0000256" key="10">
    <source>
        <dbReference type="ARBA" id="ARBA00022840"/>
    </source>
</evidence>
<evidence type="ECO:0000256" key="6">
    <source>
        <dbReference type="ARBA" id="ARBA00022679"/>
    </source>
</evidence>
<protein>
    <recommendedName>
        <fullName evidence="5 14">Pyruvate kinase</fullName>
        <ecNumber evidence="4 14">2.7.1.40</ecNumber>
    </recommendedName>
</protein>
<dbReference type="STRING" id="1121298.SAMN05444401_2871"/>
<organism evidence="16 17">
    <name type="scientific">Clostridium amylolyticum</name>
    <dbReference type="NCBI Taxonomy" id="1121298"/>
    <lineage>
        <taxon>Bacteria</taxon>
        <taxon>Bacillati</taxon>
        <taxon>Bacillota</taxon>
        <taxon>Clostridia</taxon>
        <taxon>Eubacteriales</taxon>
        <taxon>Clostridiaceae</taxon>
        <taxon>Clostridium</taxon>
    </lineage>
</organism>
<gene>
    <name evidence="16" type="ORF">SAMN05444401_2871</name>
</gene>
<keyword evidence="10" id="KW-0067">ATP-binding</keyword>
<dbReference type="Pfam" id="PF00224">
    <property type="entry name" value="PK"/>
    <property type="match status" value="1"/>
</dbReference>
<dbReference type="AlphaFoldDB" id="A0A1M6IKY4"/>
<comment type="catalytic activity">
    <reaction evidence="14">
        <text>pyruvate + ATP = phosphoenolpyruvate + ADP + H(+)</text>
        <dbReference type="Rhea" id="RHEA:18157"/>
        <dbReference type="ChEBI" id="CHEBI:15361"/>
        <dbReference type="ChEBI" id="CHEBI:15378"/>
        <dbReference type="ChEBI" id="CHEBI:30616"/>
        <dbReference type="ChEBI" id="CHEBI:58702"/>
        <dbReference type="ChEBI" id="CHEBI:456216"/>
        <dbReference type="EC" id="2.7.1.40"/>
    </reaction>
</comment>
<proteinExistence type="inferred from homology"/>
<evidence type="ECO:0000256" key="2">
    <source>
        <dbReference type="ARBA" id="ARBA00004997"/>
    </source>
</evidence>
<evidence type="ECO:0000256" key="1">
    <source>
        <dbReference type="ARBA" id="ARBA00001958"/>
    </source>
</evidence>
<dbReference type="InterPro" id="IPR011037">
    <property type="entry name" value="Pyrv_Knase-like_insert_dom_sf"/>
</dbReference>
<comment type="pathway">
    <text evidence="2 14">Carbohydrate degradation; glycolysis; pyruvate from D-glyceraldehyde 3-phosphate: step 5/5.</text>
</comment>
<evidence type="ECO:0000256" key="7">
    <source>
        <dbReference type="ARBA" id="ARBA00022723"/>
    </source>
</evidence>
<evidence type="ECO:0000256" key="11">
    <source>
        <dbReference type="ARBA" id="ARBA00022842"/>
    </source>
</evidence>
<dbReference type="EMBL" id="FQZO01000004">
    <property type="protein sequence ID" value="SHJ35142.1"/>
    <property type="molecule type" value="Genomic_DNA"/>
</dbReference>
<keyword evidence="6 14" id="KW-0808">Transferase</keyword>
<dbReference type="InterPro" id="IPR015793">
    <property type="entry name" value="Pyrv_Knase_brl"/>
</dbReference>
<evidence type="ECO:0000256" key="14">
    <source>
        <dbReference type="RuleBase" id="RU000504"/>
    </source>
</evidence>
<sequence>MDIICSIGPNIKRAEDLDLLAENGMTAARFNFAHVQEGEYSFTASLIKYLKEKYPGIKIIQDIQGSKLRISTKYPKEFLATKGQEVYFCTESYYNSKRALAEEFNIIPIACCGNKFDFRNVTQVLIKDRTMEFEIINNSEDFQVIKTLVKRGGIIRAEKGVNAVGFNRTLIKLSLKDKKDIIFGMENDVDIVCLSYTIDPVNILELKKYIKQVYKYVKSGKLPCIWAKIECKEGINNLRDIVKNCDGIMLGRGDLFAEVNPLDIYFCEQQVLNFMKRSTKPLIVATYLLESMKNSTLPYLSEINEIYRFMDKKVDGFMLAGEVSSGKYPKEALEFLVNMVNKYSQDNINKLPKK</sequence>
<evidence type="ECO:0000256" key="8">
    <source>
        <dbReference type="ARBA" id="ARBA00022741"/>
    </source>
</evidence>
<evidence type="ECO:0000256" key="13">
    <source>
        <dbReference type="ARBA" id="ARBA00023317"/>
    </source>
</evidence>
<keyword evidence="11 14" id="KW-0460">Magnesium</keyword>
<dbReference type="EC" id="2.7.1.40" evidence="4 14"/>
<dbReference type="SUPFAM" id="SSF50800">
    <property type="entry name" value="PK beta-barrel domain-like"/>
    <property type="match status" value="1"/>
</dbReference>
<dbReference type="InterPro" id="IPR015806">
    <property type="entry name" value="Pyrv_Knase_insert_dom_sf"/>
</dbReference>
<dbReference type="GO" id="GO:0004743">
    <property type="term" value="F:pyruvate kinase activity"/>
    <property type="evidence" value="ECO:0007669"/>
    <property type="project" value="UniProtKB-EC"/>
</dbReference>
<dbReference type="GO" id="GO:0005524">
    <property type="term" value="F:ATP binding"/>
    <property type="evidence" value="ECO:0007669"/>
    <property type="project" value="UniProtKB-KW"/>
</dbReference>
<dbReference type="RefSeq" id="WP_073007992.1">
    <property type="nucleotide sequence ID" value="NZ_FQZO01000004.1"/>
</dbReference>
<keyword evidence="8" id="KW-0547">Nucleotide-binding</keyword>
<keyword evidence="12 14" id="KW-0324">Glycolysis</keyword>
<keyword evidence="13 16" id="KW-0670">Pyruvate</keyword>
<comment type="similarity">
    <text evidence="3 14">Belongs to the pyruvate kinase family.</text>
</comment>
<dbReference type="GO" id="GO:0016301">
    <property type="term" value="F:kinase activity"/>
    <property type="evidence" value="ECO:0007669"/>
    <property type="project" value="UniProtKB-KW"/>
</dbReference>